<gene>
    <name evidence="2" type="ORF">GCM10009733_098520</name>
</gene>
<reference evidence="3" key="1">
    <citation type="journal article" date="2019" name="Int. J. Syst. Evol. Microbiol.">
        <title>The Global Catalogue of Microorganisms (GCM) 10K type strain sequencing project: providing services to taxonomists for standard genome sequencing and annotation.</title>
        <authorList>
            <consortium name="The Broad Institute Genomics Platform"/>
            <consortium name="The Broad Institute Genome Sequencing Center for Infectious Disease"/>
            <person name="Wu L."/>
            <person name="Ma J."/>
        </authorList>
    </citation>
    <scope>NUCLEOTIDE SEQUENCE [LARGE SCALE GENOMIC DNA]</scope>
    <source>
        <strain evidence="3">JCM 13929</strain>
    </source>
</reference>
<evidence type="ECO:0000313" key="3">
    <source>
        <dbReference type="Proteomes" id="UP001500064"/>
    </source>
</evidence>
<accession>A0ABP4TD33</accession>
<feature type="compositionally biased region" description="Basic and acidic residues" evidence="1">
    <location>
        <begin position="1"/>
        <end position="10"/>
    </location>
</feature>
<proteinExistence type="predicted"/>
<dbReference type="Proteomes" id="UP001500064">
    <property type="component" value="Unassembled WGS sequence"/>
</dbReference>
<organism evidence="2 3">
    <name type="scientific">Nonomuraea maheshkhaliensis</name>
    <dbReference type="NCBI Taxonomy" id="419590"/>
    <lineage>
        <taxon>Bacteria</taxon>
        <taxon>Bacillati</taxon>
        <taxon>Actinomycetota</taxon>
        <taxon>Actinomycetes</taxon>
        <taxon>Streptosporangiales</taxon>
        <taxon>Streptosporangiaceae</taxon>
        <taxon>Nonomuraea</taxon>
    </lineage>
</organism>
<comment type="caution">
    <text evidence="2">The sequence shown here is derived from an EMBL/GenBank/DDBJ whole genome shotgun (WGS) entry which is preliminary data.</text>
</comment>
<protein>
    <submittedName>
        <fullName evidence="2">Uncharacterized protein</fullName>
    </submittedName>
</protein>
<feature type="region of interest" description="Disordered" evidence="1">
    <location>
        <begin position="47"/>
        <end position="95"/>
    </location>
</feature>
<keyword evidence="3" id="KW-1185">Reference proteome</keyword>
<name>A0ABP4TD33_9ACTN</name>
<sequence length="95" mass="10349">MPPEGGERRRGQVGTDRADPQGGPVQHDRGAALLRGSEVTEGEFAVHEDLRQPGQPPHQVTAPVPERRNPRVYVQSGPVQVADRDALGSRRQQAQ</sequence>
<feature type="region of interest" description="Disordered" evidence="1">
    <location>
        <begin position="1"/>
        <end position="30"/>
    </location>
</feature>
<evidence type="ECO:0000313" key="2">
    <source>
        <dbReference type="EMBL" id="GAA1686155.1"/>
    </source>
</evidence>
<evidence type="ECO:0000256" key="1">
    <source>
        <dbReference type="SAM" id="MobiDB-lite"/>
    </source>
</evidence>
<dbReference type="EMBL" id="BAAAMU010000148">
    <property type="protein sequence ID" value="GAA1686155.1"/>
    <property type="molecule type" value="Genomic_DNA"/>
</dbReference>